<protein>
    <submittedName>
        <fullName evidence="6">ABC transporter substrate-binding protein</fullName>
    </submittedName>
</protein>
<dbReference type="InterPro" id="IPR030678">
    <property type="entry name" value="Peptide/Ni-bd"/>
</dbReference>
<proteinExistence type="inferred from homology"/>
<comment type="subcellular location">
    <subcellularLocation>
        <location evidence="1">Cell envelope</location>
    </subcellularLocation>
</comment>
<dbReference type="SUPFAM" id="SSF53850">
    <property type="entry name" value="Periplasmic binding protein-like II"/>
    <property type="match status" value="1"/>
</dbReference>
<name>A0AAV3U0J5_9ALTE</name>
<dbReference type="GO" id="GO:1904680">
    <property type="term" value="F:peptide transmembrane transporter activity"/>
    <property type="evidence" value="ECO:0007669"/>
    <property type="project" value="TreeGrafter"/>
</dbReference>
<dbReference type="AlphaFoldDB" id="A0AAV3U0J5"/>
<evidence type="ECO:0000256" key="3">
    <source>
        <dbReference type="ARBA" id="ARBA00022448"/>
    </source>
</evidence>
<sequence>MCLASFVLAACSPGETRVEEGNRLGEFHAANGSEPQTLDPQVHTGVPENNISMGLFEGLVSADPKELTPAPGMAERWEISEDGLTYRFYIRENAKWSDGTPITAADYQWSWQRALHPKMGNEYAYMMFPIKNAEPYGTGKLDDFSQVGIRVIDERTLEVELENPTPYFLQLLDHHSYYSVPKHVVLKYGEMTDRYSDWTRPGNMASNGPFRLAEWKIYHYVKLEKNPHYWDADNVALNAIYFYPVENFSTEERMFRVGQLHKTFEIPLDKFPDYKKEHPELLRNNPYLGTYYYQFNVTRKPFDDVRVRRALALAIDREALVHQVMYGVVDAAYTLTPPGAAGYEPPVLIDFDPDEAKRLLAEAGFPEGKGFPHVELLYNTNESHRKIAVAVQQMWKKYLNVDITLTNQEWKVYIDSRNRLQYDMARAGWIGDVVDPMNFLDLGLSTNGNNRSGYKRPEYDDYILHTIPGSKTQAERFENFYQAETMIMTDLPFVPVYTYKTKYLLSPSVKGFSNNYLDKYYWKYVSVGN</sequence>
<dbReference type="Gene3D" id="3.10.105.10">
    <property type="entry name" value="Dipeptide-binding Protein, Domain 3"/>
    <property type="match status" value="1"/>
</dbReference>
<gene>
    <name evidence="6" type="ORF">GCM10025791_16720</name>
</gene>
<feature type="domain" description="Solute-binding protein family 5" evidence="5">
    <location>
        <begin position="69"/>
        <end position="450"/>
    </location>
</feature>
<evidence type="ECO:0000259" key="5">
    <source>
        <dbReference type="Pfam" id="PF00496"/>
    </source>
</evidence>
<reference evidence="7" key="1">
    <citation type="journal article" date="2019" name="Int. J. Syst. Evol. Microbiol.">
        <title>The Global Catalogue of Microorganisms (GCM) 10K type strain sequencing project: providing services to taxonomists for standard genome sequencing and annotation.</title>
        <authorList>
            <consortium name="The Broad Institute Genomics Platform"/>
            <consortium name="The Broad Institute Genome Sequencing Center for Infectious Disease"/>
            <person name="Wu L."/>
            <person name="Ma J."/>
        </authorList>
    </citation>
    <scope>NUCLEOTIDE SEQUENCE [LARGE SCALE GENOMIC DNA]</scope>
    <source>
        <strain evidence="7">JCM 19134</strain>
    </source>
</reference>
<dbReference type="FunFam" id="3.10.105.10:FF:000001">
    <property type="entry name" value="Oligopeptide ABC transporter, oligopeptide-binding protein"/>
    <property type="match status" value="1"/>
</dbReference>
<dbReference type="Pfam" id="PF00496">
    <property type="entry name" value="SBP_bac_5"/>
    <property type="match status" value="1"/>
</dbReference>
<dbReference type="Proteomes" id="UP001409585">
    <property type="component" value="Unassembled WGS sequence"/>
</dbReference>
<dbReference type="Gene3D" id="3.40.190.10">
    <property type="entry name" value="Periplasmic binding protein-like II"/>
    <property type="match status" value="1"/>
</dbReference>
<evidence type="ECO:0000256" key="4">
    <source>
        <dbReference type="ARBA" id="ARBA00022729"/>
    </source>
</evidence>
<dbReference type="GO" id="GO:0015833">
    <property type="term" value="P:peptide transport"/>
    <property type="evidence" value="ECO:0007669"/>
    <property type="project" value="TreeGrafter"/>
</dbReference>
<dbReference type="GO" id="GO:0030288">
    <property type="term" value="C:outer membrane-bounded periplasmic space"/>
    <property type="evidence" value="ECO:0007669"/>
    <property type="project" value="UniProtKB-ARBA"/>
</dbReference>
<evidence type="ECO:0000256" key="1">
    <source>
        <dbReference type="ARBA" id="ARBA00004196"/>
    </source>
</evidence>
<comment type="caution">
    <text evidence="6">The sequence shown here is derived from an EMBL/GenBank/DDBJ whole genome shotgun (WGS) entry which is preliminary data.</text>
</comment>
<evidence type="ECO:0000256" key="2">
    <source>
        <dbReference type="ARBA" id="ARBA00005695"/>
    </source>
</evidence>
<dbReference type="FunFam" id="3.90.76.10:FF:000001">
    <property type="entry name" value="Oligopeptide ABC transporter substrate-binding protein"/>
    <property type="match status" value="1"/>
</dbReference>
<dbReference type="PANTHER" id="PTHR30290">
    <property type="entry name" value="PERIPLASMIC BINDING COMPONENT OF ABC TRANSPORTER"/>
    <property type="match status" value="1"/>
</dbReference>
<evidence type="ECO:0000313" key="6">
    <source>
        <dbReference type="EMBL" id="GAA4939198.1"/>
    </source>
</evidence>
<dbReference type="PANTHER" id="PTHR30290:SF10">
    <property type="entry name" value="PERIPLASMIC OLIGOPEPTIDE-BINDING PROTEIN-RELATED"/>
    <property type="match status" value="1"/>
</dbReference>
<dbReference type="Gene3D" id="3.90.76.10">
    <property type="entry name" value="Dipeptide-binding Protein, Domain 1"/>
    <property type="match status" value="1"/>
</dbReference>
<dbReference type="InterPro" id="IPR023765">
    <property type="entry name" value="SBP_5_CS"/>
</dbReference>
<dbReference type="InterPro" id="IPR000914">
    <property type="entry name" value="SBP_5_dom"/>
</dbReference>
<comment type="similarity">
    <text evidence="2">Belongs to the bacterial solute-binding protein 5 family.</text>
</comment>
<dbReference type="GO" id="GO:0043190">
    <property type="term" value="C:ATP-binding cassette (ABC) transporter complex"/>
    <property type="evidence" value="ECO:0007669"/>
    <property type="project" value="InterPro"/>
</dbReference>
<dbReference type="CDD" id="cd08504">
    <property type="entry name" value="PBP2_OppA"/>
    <property type="match status" value="1"/>
</dbReference>
<dbReference type="PIRSF" id="PIRSF002741">
    <property type="entry name" value="MppA"/>
    <property type="match status" value="1"/>
</dbReference>
<accession>A0AAV3U0J5</accession>
<evidence type="ECO:0000313" key="7">
    <source>
        <dbReference type="Proteomes" id="UP001409585"/>
    </source>
</evidence>
<keyword evidence="7" id="KW-1185">Reference proteome</keyword>
<dbReference type="PROSITE" id="PS01040">
    <property type="entry name" value="SBP_BACTERIAL_5"/>
    <property type="match status" value="1"/>
</dbReference>
<dbReference type="EMBL" id="BAABLX010000009">
    <property type="protein sequence ID" value="GAA4939198.1"/>
    <property type="molecule type" value="Genomic_DNA"/>
</dbReference>
<keyword evidence="4" id="KW-0732">Signal</keyword>
<dbReference type="InterPro" id="IPR039424">
    <property type="entry name" value="SBP_5"/>
</dbReference>
<keyword evidence="3" id="KW-0813">Transport</keyword>
<organism evidence="6 7">
    <name type="scientific">Halioxenophilus aromaticivorans</name>
    <dbReference type="NCBI Taxonomy" id="1306992"/>
    <lineage>
        <taxon>Bacteria</taxon>
        <taxon>Pseudomonadati</taxon>
        <taxon>Pseudomonadota</taxon>
        <taxon>Gammaproteobacteria</taxon>
        <taxon>Alteromonadales</taxon>
        <taxon>Alteromonadaceae</taxon>
        <taxon>Halioxenophilus</taxon>
    </lineage>
</organism>